<comment type="caution">
    <text evidence="3">The sequence shown here is derived from an EMBL/GenBank/DDBJ whole genome shotgun (WGS) entry which is preliminary data.</text>
</comment>
<dbReference type="AlphaFoldDB" id="A0A0X3TQ29"/>
<dbReference type="GO" id="GO:0003677">
    <property type="term" value="F:DNA binding"/>
    <property type="evidence" value="ECO:0007669"/>
    <property type="project" value="InterPro"/>
</dbReference>
<evidence type="ECO:0000313" key="4">
    <source>
        <dbReference type="Proteomes" id="UP000053690"/>
    </source>
</evidence>
<dbReference type="OrthoDB" id="7990239at2"/>
<feature type="region of interest" description="Disordered" evidence="1">
    <location>
        <begin position="177"/>
        <end position="197"/>
    </location>
</feature>
<dbReference type="GO" id="GO:0000150">
    <property type="term" value="F:DNA strand exchange activity"/>
    <property type="evidence" value="ECO:0007669"/>
    <property type="project" value="InterPro"/>
</dbReference>
<keyword evidence="4" id="KW-1185">Reference proteome</keyword>
<evidence type="ECO:0000313" key="3">
    <source>
        <dbReference type="EMBL" id="KUJ77789.1"/>
    </source>
</evidence>
<reference evidence="4" key="1">
    <citation type="submission" date="2015-12" db="EMBL/GenBank/DDBJ databases">
        <authorList>
            <person name="Zhang G."/>
            <person name="Stingl U."/>
        </authorList>
    </citation>
    <scope>NUCLEOTIDE SEQUENCE [LARGE SCALE GENOMIC DNA]</scope>
    <source>
        <strain evidence="4">ZGT108</strain>
    </source>
</reference>
<sequence>MENAVGFYWTLPVTWAQFKELPKDVEAAATASKTIRYQMELIRRYAKEHSYNLIREEVFLEIEPDRGSIHIQSALNSIEHMCRTDSATVLVVDFSVVKNWRRNGFMDEWFENTDMPILRIPPDPLQTSEWSFDPDQHFGDWRKRQSDWMSSKHKREEFALRRSLELQKTGLSVNAIAEQLNREETPSPTGKPWRESNLRAFLKRQE</sequence>
<accession>A0A0X3TQ29</accession>
<feature type="domain" description="Recombinase" evidence="2">
    <location>
        <begin position="169"/>
        <end position="204"/>
    </location>
</feature>
<organism evidence="3 4">
    <name type="scientific">Ruegeria profundi</name>
    <dbReference type="NCBI Taxonomy" id="1685378"/>
    <lineage>
        <taxon>Bacteria</taxon>
        <taxon>Pseudomonadati</taxon>
        <taxon>Pseudomonadota</taxon>
        <taxon>Alphaproteobacteria</taxon>
        <taxon>Rhodobacterales</taxon>
        <taxon>Roseobacteraceae</taxon>
        <taxon>Ruegeria</taxon>
    </lineage>
</organism>
<name>A0A0X3TQ29_9RHOB</name>
<dbReference type="Proteomes" id="UP000053690">
    <property type="component" value="Unassembled WGS sequence"/>
</dbReference>
<gene>
    <name evidence="3" type="ORF">AVO44_15810</name>
</gene>
<dbReference type="RefSeq" id="WP_068338781.1">
    <property type="nucleotide sequence ID" value="NZ_LQBP01000008.1"/>
</dbReference>
<evidence type="ECO:0000256" key="1">
    <source>
        <dbReference type="SAM" id="MobiDB-lite"/>
    </source>
</evidence>
<dbReference type="Pfam" id="PF07508">
    <property type="entry name" value="Recombinase"/>
    <property type="match status" value="1"/>
</dbReference>
<protein>
    <recommendedName>
        <fullName evidence="2">Recombinase domain-containing protein</fullName>
    </recommendedName>
</protein>
<proteinExistence type="predicted"/>
<dbReference type="InterPro" id="IPR011109">
    <property type="entry name" value="DNA_bind_recombinase_dom"/>
</dbReference>
<dbReference type="EMBL" id="LQBP01000008">
    <property type="protein sequence ID" value="KUJ77789.1"/>
    <property type="molecule type" value="Genomic_DNA"/>
</dbReference>
<evidence type="ECO:0000259" key="2">
    <source>
        <dbReference type="Pfam" id="PF07508"/>
    </source>
</evidence>